<evidence type="ECO:0000259" key="3">
    <source>
        <dbReference type="PROSITE" id="PS50883"/>
    </source>
</evidence>
<proteinExistence type="predicted"/>
<dbReference type="Gene3D" id="3.20.20.450">
    <property type="entry name" value="EAL domain"/>
    <property type="match status" value="1"/>
</dbReference>
<dbReference type="PANTHER" id="PTHR33121:SF70">
    <property type="entry name" value="SIGNALING PROTEIN YKOW"/>
    <property type="match status" value="1"/>
</dbReference>
<feature type="modified residue" description="4-aspartylphosphate" evidence="1">
    <location>
        <position position="56"/>
    </location>
</feature>
<evidence type="ECO:0000313" key="4">
    <source>
        <dbReference type="EMBL" id="UZW20808.1"/>
    </source>
</evidence>
<dbReference type="PROSITE" id="PS50883">
    <property type="entry name" value="EAL"/>
    <property type="match status" value="1"/>
</dbReference>
<dbReference type="PROSITE" id="PS50110">
    <property type="entry name" value="RESPONSE_REGULATORY"/>
    <property type="match status" value="1"/>
</dbReference>
<organism evidence="4 5">
    <name type="scientific">Pseudomonas quebecensis</name>
    <dbReference type="NCBI Taxonomy" id="2995174"/>
    <lineage>
        <taxon>Bacteria</taxon>
        <taxon>Pseudomonadati</taxon>
        <taxon>Pseudomonadota</taxon>
        <taxon>Gammaproteobacteria</taxon>
        <taxon>Pseudomonadales</taxon>
        <taxon>Pseudomonadaceae</taxon>
        <taxon>Pseudomonas</taxon>
    </lineage>
</organism>
<dbReference type="Gene3D" id="3.40.50.2300">
    <property type="match status" value="1"/>
</dbReference>
<dbReference type="Proteomes" id="UP001164116">
    <property type="component" value="Chromosome"/>
</dbReference>
<evidence type="ECO:0000259" key="2">
    <source>
        <dbReference type="PROSITE" id="PS50110"/>
    </source>
</evidence>
<keyword evidence="5" id="KW-1185">Reference proteome</keyword>
<name>A0ABY6QMX6_9PSED</name>
<dbReference type="SUPFAM" id="SSF52172">
    <property type="entry name" value="CheY-like"/>
    <property type="match status" value="1"/>
</dbReference>
<dbReference type="InterPro" id="IPR035919">
    <property type="entry name" value="EAL_sf"/>
</dbReference>
<evidence type="ECO:0000313" key="5">
    <source>
        <dbReference type="Proteomes" id="UP001164116"/>
    </source>
</evidence>
<dbReference type="SMART" id="SM00052">
    <property type="entry name" value="EAL"/>
    <property type="match status" value="1"/>
</dbReference>
<dbReference type="Pfam" id="PF00563">
    <property type="entry name" value="EAL"/>
    <property type="match status" value="1"/>
</dbReference>
<dbReference type="EMBL" id="CP112866">
    <property type="protein sequence ID" value="UZW20808.1"/>
    <property type="molecule type" value="Genomic_DNA"/>
</dbReference>
<keyword evidence="1" id="KW-0597">Phosphoprotein</keyword>
<feature type="domain" description="EAL" evidence="3">
    <location>
        <begin position="141"/>
        <end position="393"/>
    </location>
</feature>
<dbReference type="InterPro" id="IPR001789">
    <property type="entry name" value="Sig_transdc_resp-reg_receiver"/>
</dbReference>
<dbReference type="CDD" id="cd01948">
    <property type="entry name" value="EAL"/>
    <property type="match status" value="1"/>
</dbReference>
<evidence type="ECO:0000256" key="1">
    <source>
        <dbReference type="PROSITE-ProRule" id="PRU00169"/>
    </source>
</evidence>
<dbReference type="PANTHER" id="PTHR33121">
    <property type="entry name" value="CYCLIC DI-GMP PHOSPHODIESTERASE PDEF"/>
    <property type="match status" value="1"/>
</dbReference>
<dbReference type="SUPFAM" id="SSF141868">
    <property type="entry name" value="EAL domain-like"/>
    <property type="match status" value="1"/>
</dbReference>
<gene>
    <name evidence="4" type="ORF">OSC50_10865</name>
</gene>
<reference evidence="4" key="1">
    <citation type="submission" date="2022-11" db="EMBL/GenBank/DDBJ databases">
        <title>Taxonomic description of a new Pseudomonas species.</title>
        <authorList>
            <person name="Tambong J.T."/>
        </authorList>
    </citation>
    <scope>NUCLEOTIDE SEQUENCE</scope>
    <source>
        <strain evidence="4">S1Bt42</strain>
    </source>
</reference>
<feature type="domain" description="Response regulatory" evidence="2">
    <location>
        <begin position="5"/>
        <end position="126"/>
    </location>
</feature>
<protein>
    <submittedName>
        <fullName evidence="4">EAL domain-containing protein</fullName>
    </submittedName>
</protein>
<sequence length="400" mass="43736">MAYPRVLVVENPGFKRSALVKMLQRLGARDLVLAVDGDQALMHLRQQGAVDVVLCDITGRDRQGLEFLDRVSQQGLAEALILAVDTPPDIRRALGHMPSFGGLALIGVFDRPLSLRSLHKVLSQYRRPADAGSSASLANMELPSEADLRLGLALGEFRGWYQPKRVMDTGQLAGAEVLVRWEHPSRGVLLPQVFLAGMVAYNLIDEMFKQLFDQAMGLLQGLRLQGIDLELSFNLHASQLDGPALVKHIQRTLLWHELPGESFTFELAENGLLALKPATQENLVCLRMLGCSLAVDDFGMGFSSLKMLGQLPFNQLKLDGSVIHDLVNPGSRAVVAGALALTRALHMELVIEGVSSQTMQDTLTAMGCRIGQGYHLALPMNAGVFLRWLETLPAPVLKKV</sequence>
<dbReference type="RefSeq" id="WP_181077850.1">
    <property type="nucleotide sequence ID" value="NZ_CP112866.1"/>
</dbReference>
<accession>A0ABY6QMX6</accession>
<dbReference type="InterPro" id="IPR050706">
    <property type="entry name" value="Cyclic-di-GMP_PDE-like"/>
</dbReference>
<dbReference type="InterPro" id="IPR011006">
    <property type="entry name" value="CheY-like_superfamily"/>
</dbReference>
<dbReference type="InterPro" id="IPR001633">
    <property type="entry name" value="EAL_dom"/>
</dbReference>